<keyword evidence="2" id="KW-1185">Reference proteome</keyword>
<sequence>MRNGALQERRVHRRAPAAQERRVLAALVEDSESGPVLDAWPDTRLTVRGGPAFTAGGRLEWPRGSEPVREQMRDLCARALLGVLTSRRSW</sequence>
<reference evidence="1 2" key="1">
    <citation type="journal article" date="2021" name="Res Sq">
        <title>Streptomyces Pimoensis sp. nov., Isolated From the Taklimakan Desert in Xinjiang, China.</title>
        <authorList>
            <person name="Zhang P."/>
            <person name="Luo X."/>
            <person name="Luo X."/>
            <person name="Liu Z."/>
            <person name="Xia Z."/>
            <person name="Wan C."/>
            <person name="zhang L."/>
        </authorList>
    </citation>
    <scope>NUCLEOTIDE SEQUENCE [LARGE SCALE GENOMIC DNA]</scope>
    <source>
        <strain evidence="1 2">TRM75549</strain>
    </source>
</reference>
<comment type="caution">
    <text evidence="1">The sequence shown here is derived from an EMBL/GenBank/DDBJ whole genome shotgun (WGS) entry which is preliminary data.</text>
</comment>
<evidence type="ECO:0000313" key="1">
    <source>
        <dbReference type="EMBL" id="MEZ3177996.1"/>
    </source>
</evidence>
<proteinExistence type="predicted"/>
<dbReference type="RefSeq" id="WP_371236112.1">
    <property type="nucleotide sequence ID" value="NZ_JAHWZY010000003.1"/>
</dbReference>
<protein>
    <submittedName>
        <fullName evidence="1">Uncharacterized protein</fullName>
    </submittedName>
</protein>
<dbReference type="Proteomes" id="UP001567537">
    <property type="component" value="Unassembled WGS sequence"/>
</dbReference>
<organism evidence="1 2">
    <name type="scientific">Streptomyces pimonensis</name>
    <dbReference type="NCBI Taxonomy" id="2860288"/>
    <lineage>
        <taxon>Bacteria</taxon>
        <taxon>Bacillati</taxon>
        <taxon>Actinomycetota</taxon>
        <taxon>Actinomycetes</taxon>
        <taxon>Kitasatosporales</taxon>
        <taxon>Streptomycetaceae</taxon>
        <taxon>Streptomyces</taxon>
    </lineage>
</organism>
<evidence type="ECO:0000313" key="2">
    <source>
        <dbReference type="Proteomes" id="UP001567537"/>
    </source>
</evidence>
<dbReference type="EMBL" id="JAHWZY010000003">
    <property type="protein sequence ID" value="MEZ3177996.1"/>
    <property type="molecule type" value="Genomic_DNA"/>
</dbReference>
<gene>
    <name evidence="1" type="ORF">KYY02_04480</name>
</gene>
<accession>A0ABV4ITJ6</accession>
<name>A0ABV4ITJ6_9ACTN</name>